<dbReference type="SUPFAM" id="SSF117916">
    <property type="entry name" value="Fe-S cluster assembly (FSCA) domain-like"/>
    <property type="match status" value="1"/>
</dbReference>
<dbReference type="GO" id="GO:0051536">
    <property type="term" value="F:iron-sulfur cluster binding"/>
    <property type="evidence" value="ECO:0007669"/>
    <property type="project" value="InterPro"/>
</dbReference>
<evidence type="ECO:0000256" key="1">
    <source>
        <dbReference type="ARBA" id="ARBA00006420"/>
    </source>
</evidence>
<dbReference type="FunFam" id="3.30.300.130:FF:000001">
    <property type="entry name" value="NFU1 iron-sulfur cluster scaffold"/>
    <property type="match status" value="1"/>
</dbReference>
<reference evidence="3" key="1">
    <citation type="submission" date="2018-02" db="EMBL/GenBank/DDBJ databases">
        <title>Rhizophora mucronata_Transcriptome.</title>
        <authorList>
            <person name="Meera S.P."/>
            <person name="Sreeshan A."/>
            <person name="Augustine A."/>
        </authorList>
    </citation>
    <scope>NUCLEOTIDE SEQUENCE</scope>
    <source>
        <tissue evidence="3">Leaf</tissue>
    </source>
</reference>
<dbReference type="AlphaFoldDB" id="A0A2P2LN06"/>
<organism evidence="3">
    <name type="scientific">Rhizophora mucronata</name>
    <name type="common">Asiatic mangrove</name>
    <dbReference type="NCBI Taxonomy" id="61149"/>
    <lineage>
        <taxon>Eukaryota</taxon>
        <taxon>Viridiplantae</taxon>
        <taxon>Streptophyta</taxon>
        <taxon>Embryophyta</taxon>
        <taxon>Tracheophyta</taxon>
        <taxon>Spermatophyta</taxon>
        <taxon>Magnoliopsida</taxon>
        <taxon>eudicotyledons</taxon>
        <taxon>Gunneridae</taxon>
        <taxon>Pentapetalae</taxon>
        <taxon>rosids</taxon>
        <taxon>fabids</taxon>
        <taxon>Malpighiales</taxon>
        <taxon>Rhizophoraceae</taxon>
        <taxon>Rhizophora</taxon>
    </lineage>
</organism>
<comment type="similarity">
    <text evidence="1">Belongs to the NifU family.</text>
</comment>
<name>A0A2P2LN06_RHIMU</name>
<dbReference type="InterPro" id="IPR034904">
    <property type="entry name" value="FSCA_dom_sf"/>
</dbReference>
<evidence type="ECO:0000259" key="2">
    <source>
        <dbReference type="Pfam" id="PF01106"/>
    </source>
</evidence>
<dbReference type="PIRSF" id="PIRSF036773">
    <property type="entry name" value="HIRIP5"/>
    <property type="match status" value="1"/>
</dbReference>
<dbReference type="InterPro" id="IPR001075">
    <property type="entry name" value="NIF_FeS_clus_asmbl_NifU_C"/>
</dbReference>
<dbReference type="Gene3D" id="3.30.300.130">
    <property type="entry name" value="Fe-S cluster assembly (FSCA)"/>
    <property type="match status" value="1"/>
</dbReference>
<dbReference type="GO" id="GO:0005198">
    <property type="term" value="F:structural molecule activity"/>
    <property type="evidence" value="ECO:0007669"/>
    <property type="project" value="UniProtKB-ARBA"/>
</dbReference>
<dbReference type="InterPro" id="IPR035433">
    <property type="entry name" value="NFU1-like"/>
</dbReference>
<evidence type="ECO:0000313" key="3">
    <source>
        <dbReference type="EMBL" id="MBX19363.1"/>
    </source>
</evidence>
<feature type="domain" description="NIF system FeS cluster assembly NifU C-terminal" evidence="2">
    <location>
        <begin position="14"/>
        <end position="82"/>
    </location>
</feature>
<dbReference type="PANTHER" id="PTHR11178">
    <property type="entry name" value="IRON-SULFUR CLUSTER SCAFFOLD PROTEIN NFU-RELATED"/>
    <property type="match status" value="1"/>
</dbReference>
<dbReference type="GO" id="GO:0016226">
    <property type="term" value="P:iron-sulfur cluster assembly"/>
    <property type="evidence" value="ECO:0007669"/>
    <property type="project" value="InterPro"/>
</dbReference>
<dbReference type="GO" id="GO:0005506">
    <property type="term" value="F:iron ion binding"/>
    <property type="evidence" value="ECO:0007669"/>
    <property type="project" value="InterPro"/>
</dbReference>
<proteinExistence type="inferred from homology"/>
<dbReference type="Pfam" id="PF01106">
    <property type="entry name" value="NifU"/>
    <property type="match status" value="1"/>
</dbReference>
<protein>
    <recommendedName>
        <fullName evidence="2">NIF system FeS cluster assembly NifU C-terminal domain-containing protein</fullName>
    </recommendedName>
</protein>
<dbReference type="PANTHER" id="PTHR11178:SF1">
    <property type="entry name" value="NFU1 IRON-SULFUR CLUSTER SCAFFOLD HOMOLOG, MITOCHONDRIAL"/>
    <property type="match status" value="1"/>
</dbReference>
<dbReference type="GO" id="GO:0005739">
    <property type="term" value="C:mitochondrion"/>
    <property type="evidence" value="ECO:0007669"/>
    <property type="project" value="TreeGrafter"/>
</dbReference>
<sequence>MFALQDDSETVAMIKELLETRIRPTVQEDGGDIEYRGFDEETGVVKLKMQGSCSGCPSSSVTLKSGIQNMLMHYVPEVTGVEQELDDEIQQPVNFHC</sequence>
<dbReference type="EMBL" id="GGEC01038879">
    <property type="protein sequence ID" value="MBX19363.1"/>
    <property type="molecule type" value="Transcribed_RNA"/>
</dbReference>
<accession>A0A2P2LN06</accession>